<keyword evidence="7" id="KW-0238">DNA-binding</keyword>
<dbReference type="GO" id="GO:0001164">
    <property type="term" value="F:RNA polymerase I core promoter sequence-specific DNA binding"/>
    <property type="evidence" value="ECO:0007669"/>
    <property type="project" value="InterPro"/>
</dbReference>
<evidence type="ECO:0000256" key="4">
    <source>
        <dbReference type="ARBA" id="ARBA00022771"/>
    </source>
</evidence>
<dbReference type="InterPro" id="IPR048538">
    <property type="entry name" value="Rrn7_cyclin_C"/>
</dbReference>
<dbReference type="PANTHER" id="PTHR31576">
    <property type="entry name" value="TATA BOX-BINDING PROTEIN-ASSOCIATED FACTOR RNA POLYMERASE I SUBUNIT B"/>
    <property type="match status" value="1"/>
</dbReference>
<dbReference type="GO" id="GO:0042790">
    <property type="term" value="P:nucleolar large rRNA transcription by RNA polymerase I"/>
    <property type="evidence" value="ECO:0007669"/>
    <property type="project" value="TreeGrafter"/>
</dbReference>
<evidence type="ECO:0000313" key="13">
    <source>
        <dbReference type="EMBL" id="ESO87983.1"/>
    </source>
</evidence>
<evidence type="ECO:0000256" key="1">
    <source>
        <dbReference type="ARBA" id="ARBA00004604"/>
    </source>
</evidence>
<keyword evidence="5" id="KW-0862">Zinc</keyword>
<dbReference type="Pfam" id="PF20645">
    <property type="entry name" value="Rrn7_cyclin_C"/>
    <property type="match status" value="1"/>
</dbReference>
<feature type="compositionally biased region" description="Basic residues" evidence="11">
    <location>
        <begin position="714"/>
        <end position="726"/>
    </location>
</feature>
<evidence type="ECO:0000313" key="14">
    <source>
        <dbReference type="Proteomes" id="UP000030746"/>
    </source>
</evidence>
<dbReference type="OrthoDB" id="10069252at2759"/>
<evidence type="ECO:0000256" key="9">
    <source>
        <dbReference type="ARBA" id="ARBA00023242"/>
    </source>
</evidence>
<feature type="domain" description="Rrn7/TAF1B C-terminal cyclin" evidence="12">
    <location>
        <begin position="319"/>
        <end position="427"/>
    </location>
</feature>
<protein>
    <recommendedName>
        <fullName evidence="12">Rrn7/TAF1B C-terminal cyclin domain-containing protein</fullName>
    </recommendedName>
</protein>
<evidence type="ECO:0000256" key="11">
    <source>
        <dbReference type="SAM" id="MobiDB-lite"/>
    </source>
</evidence>
<dbReference type="GO" id="GO:0005668">
    <property type="term" value="C:RNA polymerase transcription factor SL1 complex"/>
    <property type="evidence" value="ECO:0007669"/>
    <property type="project" value="TreeGrafter"/>
</dbReference>
<feature type="compositionally biased region" description="Low complexity" evidence="11">
    <location>
        <begin position="700"/>
        <end position="713"/>
    </location>
</feature>
<keyword evidence="10" id="KW-0175">Coiled coil</keyword>
<proteinExistence type="inferred from homology"/>
<evidence type="ECO:0000256" key="2">
    <source>
        <dbReference type="ARBA" id="ARBA00006899"/>
    </source>
</evidence>
<evidence type="ECO:0000256" key="5">
    <source>
        <dbReference type="ARBA" id="ARBA00022833"/>
    </source>
</evidence>
<dbReference type="GO" id="GO:0008270">
    <property type="term" value="F:zinc ion binding"/>
    <property type="evidence" value="ECO:0007669"/>
    <property type="project" value="UniProtKB-KW"/>
</dbReference>
<evidence type="ECO:0000256" key="3">
    <source>
        <dbReference type="ARBA" id="ARBA00022723"/>
    </source>
</evidence>
<accession>V3ZAI8</accession>
<dbReference type="STRING" id="225164.V3ZAI8"/>
<evidence type="ECO:0000256" key="10">
    <source>
        <dbReference type="SAM" id="Coils"/>
    </source>
</evidence>
<keyword evidence="8" id="KW-0804">Transcription</keyword>
<dbReference type="PANTHER" id="PTHR31576:SF2">
    <property type="entry name" value="TATA BOX-BINDING PROTEIN-ASSOCIATED FACTOR RNA POLYMERASE I SUBUNIT B"/>
    <property type="match status" value="1"/>
</dbReference>
<dbReference type="GeneID" id="20240233"/>
<dbReference type="AlphaFoldDB" id="V3ZAI8"/>
<dbReference type="GO" id="GO:0070860">
    <property type="term" value="C:RNA polymerase I core factor complex"/>
    <property type="evidence" value="ECO:0007669"/>
    <property type="project" value="InterPro"/>
</dbReference>
<evidence type="ECO:0000259" key="12">
    <source>
        <dbReference type="Pfam" id="PF20645"/>
    </source>
</evidence>
<sequence>MPTCTQCGGDDFFEDCGNFYCQVCQVQSQDIRVEETEFEDVHNLILTRTPAPVSQTVEPQEEKNFGRPWTIQEGYQCVMKKQVEALIELGADPKLDEVVFRLWAAYLSSIEIAFCKKEKLIPSSTHLLARARETSCGPISRPVVYKPQKKYHSRAESKRQIDDLEITQELGSEEFYLGDHPVEEDFILRQQKRADPTTFLPVRSRLKYKVEWMNLAETLSFIYLGLLFTSNHITPSEIIRLVRIKYTFRNHQVSQKTPSYIISLIETDRIPYKSAISCLNQDMKISSHDAYLFNSKTLPTTEGLRCITGRLVRFLGIYELPPLPIDIITNNLLLKLDLPGEMNCLVFNLMKKVEPDVTIGDDIKDIEMISACYIIMVLKLYFGVNDSREHTLTVCARQLSKLFPDDNWFVWEEWQSHISSKYRIKQQILSSNDLGENLERITDVEEFVNLYKHSHSGKNNIVFRQKNRCKGIDEINNTLTELAQKARKTENEQESSQENDTSVDLLNSLLSNESEEQNELIAIRLRSSSIHYLKSSNINYGKQDDVMLSPSTQFSPSGSVQNTDNEDVLTSSNPQNHEKGGNIQHFNTQNLDVDQCEELKKILEKIQEDSGIYSEFRDQVPNRTQKLFKTRKFERHISYEWLLSVFCKISKCRLDKLERFLKHFEHFVMEGSVTSVTAEQKFFRNKFLKVKKKERDVKSLNDSTDSSSDLSSTSKHHNSRHHHLFD</sequence>
<dbReference type="EMBL" id="KB202793">
    <property type="protein sequence ID" value="ESO87983.1"/>
    <property type="molecule type" value="Genomic_DNA"/>
</dbReference>
<comment type="subcellular location">
    <subcellularLocation>
        <location evidence="1">Nucleus</location>
        <location evidence="1">Nucleolus</location>
    </subcellularLocation>
</comment>
<feature type="region of interest" description="Disordered" evidence="11">
    <location>
        <begin position="699"/>
        <end position="726"/>
    </location>
</feature>
<organism evidence="13 14">
    <name type="scientific">Lottia gigantea</name>
    <name type="common">Giant owl limpet</name>
    <dbReference type="NCBI Taxonomy" id="225164"/>
    <lineage>
        <taxon>Eukaryota</taxon>
        <taxon>Metazoa</taxon>
        <taxon>Spiralia</taxon>
        <taxon>Lophotrochozoa</taxon>
        <taxon>Mollusca</taxon>
        <taxon>Gastropoda</taxon>
        <taxon>Patellogastropoda</taxon>
        <taxon>Lottioidea</taxon>
        <taxon>Lottiidae</taxon>
        <taxon>Lottia</taxon>
    </lineage>
</organism>
<dbReference type="OMA" id="CNTQSQE"/>
<evidence type="ECO:0000256" key="7">
    <source>
        <dbReference type="ARBA" id="ARBA00023125"/>
    </source>
</evidence>
<feature type="region of interest" description="Disordered" evidence="11">
    <location>
        <begin position="547"/>
        <end position="584"/>
    </location>
</feature>
<keyword evidence="6" id="KW-0805">Transcription regulation</keyword>
<dbReference type="Proteomes" id="UP000030746">
    <property type="component" value="Unassembled WGS sequence"/>
</dbReference>
<dbReference type="KEGG" id="lgi:LOTGIDRAFT_166003"/>
<evidence type="ECO:0000256" key="8">
    <source>
        <dbReference type="ARBA" id="ARBA00023163"/>
    </source>
</evidence>
<dbReference type="HOGENOM" id="CLU_381440_0_0_1"/>
<name>V3ZAI8_LOTGI</name>
<reference evidence="13 14" key="1">
    <citation type="journal article" date="2013" name="Nature">
        <title>Insights into bilaterian evolution from three spiralian genomes.</title>
        <authorList>
            <person name="Simakov O."/>
            <person name="Marletaz F."/>
            <person name="Cho S.J."/>
            <person name="Edsinger-Gonzales E."/>
            <person name="Havlak P."/>
            <person name="Hellsten U."/>
            <person name="Kuo D.H."/>
            <person name="Larsson T."/>
            <person name="Lv J."/>
            <person name="Arendt D."/>
            <person name="Savage R."/>
            <person name="Osoegawa K."/>
            <person name="de Jong P."/>
            <person name="Grimwood J."/>
            <person name="Chapman J.A."/>
            <person name="Shapiro H."/>
            <person name="Aerts A."/>
            <person name="Otillar R.P."/>
            <person name="Terry A.Y."/>
            <person name="Boore J.L."/>
            <person name="Grigoriev I.V."/>
            <person name="Lindberg D.R."/>
            <person name="Seaver E.C."/>
            <person name="Weisblat D.A."/>
            <person name="Putnam N.H."/>
            <person name="Rokhsar D.S."/>
        </authorList>
    </citation>
    <scope>NUCLEOTIDE SEQUENCE [LARGE SCALE GENOMIC DNA]</scope>
</reference>
<keyword evidence="9" id="KW-0539">Nucleus</keyword>
<evidence type="ECO:0000256" key="6">
    <source>
        <dbReference type="ARBA" id="ARBA00023015"/>
    </source>
</evidence>
<keyword evidence="14" id="KW-1185">Reference proteome</keyword>
<comment type="similarity">
    <text evidence="2">Belongs to the RRN7/TAF1B family.</text>
</comment>
<feature type="compositionally biased region" description="Polar residues" evidence="11">
    <location>
        <begin position="549"/>
        <end position="575"/>
    </location>
</feature>
<keyword evidence="3" id="KW-0479">Metal-binding</keyword>
<dbReference type="InterPro" id="IPR033599">
    <property type="entry name" value="TAF1B/Rrn7"/>
</dbReference>
<dbReference type="RefSeq" id="XP_009061297.1">
    <property type="nucleotide sequence ID" value="XM_009063049.1"/>
</dbReference>
<keyword evidence="4" id="KW-0863">Zinc-finger</keyword>
<dbReference type="CTD" id="20240233"/>
<gene>
    <name evidence="13" type="ORF">LOTGIDRAFT_166003</name>
</gene>
<feature type="coiled-coil region" evidence="10">
    <location>
        <begin position="472"/>
        <end position="499"/>
    </location>
</feature>